<evidence type="ECO:0000313" key="6">
    <source>
        <dbReference type="EMBL" id="JAV31660.1"/>
    </source>
</evidence>
<keyword evidence="4" id="KW-0159">Chromosome partition</keyword>
<protein>
    <recommendedName>
        <fullName evidence="2">separase</fullName>
        <ecNumber evidence="2">3.4.22.49</ecNumber>
    </recommendedName>
</protein>
<dbReference type="GO" id="GO:0005634">
    <property type="term" value="C:nucleus"/>
    <property type="evidence" value="ECO:0007669"/>
    <property type="project" value="InterPro"/>
</dbReference>
<evidence type="ECO:0000256" key="4">
    <source>
        <dbReference type="ARBA" id="ARBA00022829"/>
    </source>
</evidence>
<evidence type="ECO:0000256" key="1">
    <source>
        <dbReference type="ARBA" id="ARBA00000451"/>
    </source>
</evidence>
<dbReference type="GO" id="GO:0051307">
    <property type="term" value="P:meiotic chromosome separation"/>
    <property type="evidence" value="ECO:0007669"/>
    <property type="project" value="TreeGrafter"/>
</dbReference>
<feature type="domain" description="Peptidase C50" evidence="5">
    <location>
        <begin position="352"/>
        <end position="448"/>
    </location>
</feature>
<dbReference type="Pfam" id="PF03568">
    <property type="entry name" value="Separin_C"/>
    <property type="match status" value="1"/>
</dbReference>
<dbReference type="GO" id="GO:0005737">
    <property type="term" value="C:cytoplasm"/>
    <property type="evidence" value="ECO:0007669"/>
    <property type="project" value="TreeGrafter"/>
</dbReference>
<dbReference type="InterPro" id="IPR005314">
    <property type="entry name" value="Peptidase_C50"/>
</dbReference>
<comment type="catalytic activity">
    <reaction evidence="1">
        <text>All bonds known to be hydrolyzed by this endopeptidase have arginine in P1 and an acidic residue in P4. P6 is often occupied by an acidic residue or by a hydroxy-amino-acid residue, the phosphorylation of which enhances cleavage.</text>
        <dbReference type="EC" id="3.4.22.49"/>
    </reaction>
</comment>
<accession>A0A1Q3FVL8</accession>
<dbReference type="EMBL" id="GFDL01003385">
    <property type="protein sequence ID" value="JAV31660.1"/>
    <property type="molecule type" value="Transcribed_RNA"/>
</dbReference>
<proteinExistence type="predicted"/>
<dbReference type="InterPro" id="IPR030397">
    <property type="entry name" value="SEPARIN_core_dom"/>
</dbReference>
<dbReference type="GO" id="GO:0004197">
    <property type="term" value="F:cysteine-type endopeptidase activity"/>
    <property type="evidence" value="ECO:0007669"/>
    <property type="project" value="InterPro"/>
</dbReference>
<dbReference type="EC" id="3.4.22.49" evidence="2"/>
<dbReference type="PANTHER" id="PTHR12792">
    <property type="entry name" value="EXTRA SPINDLE POLES 1-RELATED"/>
    <property type="match status" value="1"/>
</dbReference>
<dbReference type="GO" id="GO:0072686">
    <property type="term" value="C:mitotic spindle"/>
    <property type="evidence" value="ECO:0007669"/>
    <property type="project" value="TreeGrafter"/>
</dbReference>
<dbReference type="PROSITE" id="PS51700">
    <property type="entry name" value="SEPARIN"/>
    <property type="match status" value="1"/>
</dbReference>
<reference evidence="6" key="1">
    <citation type="submission" date="2017-01" db="EMBL/GenBank/DDBJ databases">
        <title>A deep insight into the sialotranscriptome of adult male and female Cluex tarsalis mosquitoes.</title>
        <authorList>
            <person name="Ribeiro J.M."/>
            <person name="Moreira F."/>
            <person name="Bernard K.A."/>
            <person name="Calvo E."/>
        </authorList>
    </citation>
    <scope>NUCLEOTIDE SEQUENCE</scope>
    <source>
        <strain evidence="6">Kern County</strain>
        <tissue evidence="6">Salivary glands</tissue>
    </source>
</reference>
<keyword evidence="3" id="KW-0378">Hydrolase</keyword>
<organism evidence="6">
    <name type="scientific">Culex tarsalis</name>
    <name type="common">Encephalitis mosquito</name>
    <dbReference type="NCBI Taxonomy" id="7177"/>
    <lineage>
        <taxon>Eukaryota</taxon>
        <taxon>Metazoa</taxon>
        <taxon>Ecdysozoa</taxon>
        <taxon>Arthropoda</taxon>
        <taxon>Hexapoda</taxon>
        <taxon>Insecta</taxon>
        <taxon>Pterygota</taxon>
        <taxon>Neoptera</taxon>
        <taxon>Endopterygota</taxon>
        <taxon>Diptera</taxon>
        <taxon>Nematocera</taxon>
        <taxon>Culicoidea</taxon>
        <taxon>Culicidae</taxon>
        <taxon>Culicinae</taxon>
        <taxon>Culicini</taxon>
        <taxon>Culex</taxon>
        <taxon>Culex</taxon>
    </lineage>
</organism>
<dbReference type="PANTHER" id="PTHR12792:SF0">
    <property type="entry name" value="SEPARIN"/>
    <property type="match status" value="1"/>
</dbReference>
<evidence type="ECO:0000256" key="2">
    <source>
        <dbReference type="ARBA" id="ARBA00012489"/>
    </source>
</evidence>
<dbReference type="AlphaFoldDB" id="A0A1Q3FVL8"/>
<dbReference type="GO" id="GO:0006508">
    <property type="term" value="P:proteolysis"/>
    <property type="evidence" value="ECO:0007669"/>
    <property type="project" value="InterPro"/>
</dbReference>
<evidence type="ECO:0000256" key="3">
    <source>
        <dbReference type="ARBA" id="ARBA00022801"/>
    </source>
</evidence>
<evidence type="ECO:0000259" key="5">
    <source>
        <dbReference type="PROSITE" id="PS51700"/>
    </source>
</evidence>
<name>A0A1Q3FVL8_CULTA</name>
<sequence>MSPIPKHNSALKRIALQREAAKSLLEGREADAIFYTAASLCAGFHSKFDADCRKFNGSDNLVTTLLDDLNANVPIDSDQFEPTKGFKDIRRQCAELPANWTVIQLSKAFTPRWNQLTHSQLLGERTAVDLVLFTFPNSELVGNSPLLIRLEPPEDPEFFALASSIAVKVKSLLMDEINTSSMRQEEMDVLIGRVISGLKSWLGPWIALFSGKFCDSDDQQLEAEVFNRVEDFCITNKRSKRDQLLISLIARRLDMVDHANIYRFCCEIEKNAELIRDLYAFMASLKDNKFEALPHFKCAPCLMIVDELLDGYPWEMMNVSQEFSRVASFQMLHKLFRAHKANIKNGYLRISVNNCHNIINPDKSLTKMSARLQTFYKEWYPHFNLIVDQPPTTAQFSSILHEADVMIYNGHGSGLQFIDGETILRHDIKSLVFLFGCDSVRLAANGLFSEMSGSHLYYNIAKCPTVVGALWVLTDFYTDYYSILLVGAWIQTENPKLQDRNVLELDPNAFKNGKLCFGSLLPQGQFDGNLLKLMAQFRWHKWLPKRITCAMVCRGLPVINAAESSK</sequence>